<gene>
    <name evidence="1" type="ORF">VTK73DRAFT_1142</name>
</gene>
<protein>
    <submittedName>
        <fullName evidence="1">Uncharacterized protein</fullName>
    </submittedName>
</protein>
<keyword evidence="2" id="KW-1185">Reference proteome</keyword>
<proteinExistence type="predicted"/>
<evidence type="ECO:0000313" key="2">
    <source>
        <dbReference type="Proteomes" id="UP001586593"/>
    </source>
</evidence>
<dbReference type="Proteomes" id="UP001586593">
    <property type="component" value="Unassembled WGS sequence"/>
</dbReference>
<comment type="caution">
    <text evidence="1">The sequence shown here is derived from an EMBL/GenBank/DDBJ whole genome shotgun (WGS) entry which is preliminary data.</text>
</comment>
<sequence length="162" mass="17816">MQELFCLAPSFLSSVFIFFPSTLTQTLATLTFPALTHSTSLSLTYTHTPLPILLALFHLRCTLFLSLPPSLSSPITSYISTVLSRHRPVTTIPTVRRYCEPPSPNQLPLPTVRYRPGFADKLSLVSSFTVATPPSTPPGKPSTCSLFNQLLGQASWDCFDLL</sequence>
<organism evidence="1 2">
    <name type="scientific">Phialemonium thermophilum</name>
    <dbReference type="NCBI Taxonomy" id="223376"/>
    <lineage>
        <taxon>Eukaryota</taxon>
        <taxon>Fungi</taxon>
        <taxon>Dikarya</taxon>
        <taxon>Ascomycota</taxon>
        <taxon>Pezizomycotina</taxon>
        <taxon>Sordariomycetes</taxon>
        <taxon>Sordariomycetidae</taxon>
        <taxon>Cephalothecales</taxon>
        <taxon>Cephalothecaceae</taxon>
        <taxon>Phialemonium</taxon>
    </lineage>
</organism>
<reference evidence="1 2" key="1">
    <citation type="journal article" date="2024" name="Commun. Biol.">
        <title>Comparative genomic analysis of thermophilic fungi reveals convergent evolutionary adaptations and gene losses.</title>
        <authorList>
            <person name="Steindorff A.S."/>
            <person name="Aguilar-Pontes M.V."/>
            <person name="Robinson A.J."/>
            <person name="Andreopoulos B."/>
            <person name="LaButti K."/>
            <person name="Kuo A."/>
            <person name="Mondo S."/>
            <person name="Riley R."/>
            <person name="Otillar R."/>
            <person name="Haridas S."/>
            <person name="Lipzen A."/>
            <person name="Grimwood J."/>
            <person name="Schmutz J."/>
            <person name="Clum A."/>
            <person name="Reid I.D."/>
            <person name="Moisan M.C."/>
            <person name="Butler G."/>
            <person name="Nguyen T.T.M."/>
            <person name="Dewar K."/>
            <person name="Conant G."/>
            <person name="Drula E."/>
            <person name="Henrissat B."/>
            <person name="Hansel C."/>
            <person name="Singer S."/>
            <person name="Hutchinson M.I."/>
            <person name="de Vries R.P."/>
            <person name="Natvig D.O."/>
            <person name="Powell A.J."/>
            <person name="Tsang A."/>
            <person name="Grigoriev I.V."/>
        </authorList>
    </citation>
    <scope>NUCLEOTIDE SEQUENCE [LARGE SCALE GENOMIC DNA]</scope>
    <source>
        <strain evidence="1 2">ATCC 24622</strain>
    </source>
</reference>
<evidence type="ECO:0000313" key="1">
    <source>
        <dbReference type="EMBL" id="KAL1873090.1"/>
    </source>
</evidence>
<name>A0ABR3XBN6_9PEZI</name>
<accession>A0ABR3XBN6</accession>
<dbReference type="EMBL" id="JAZHXJ010000127">
    <property type="protein sequence ID" value="KAL1873090.1"/>
    <property type="molecule type" value="Genomic_DNA"/>
</dbReference>